<proteinExistence type="predicted"/>
<name>A0AA39CD41_9EURO</name>
<feature type="region of interest" description="Disordered" evidence="1">
    <location>
        <begin position="110"/>
        <end position="218"/>
    </location>
</feature>
<keyword evidence="3" id="KW-1185">Reference proteome</keyword>
<dbReference type="EMBL" id="JAPDRK010000020">
    <property type="protein sequence ID" value="KAJ9603876.1"/>
    <property type="molecule type" value="Genomic_DNA"/>
</dbReference>
<protein>
    <submittedName>
        <fullName evidence="2">Uncharacterized protein</fullName>
    </submittedName>
</protein>
<reference evidence="2" key="1">
    <citation type="submission" date="2022-10" db="EMBL/GenBank/DDBJ databases">
        <title>Culturing micro-colonial fungi from biological soil crusts in the Mojave desert and describing Neophaeococcomyces mojavensis, and introducing the new genera and species Taxawa tesnikishii.</title>
        <authorList>
            <person name="Kurbessoian T."/>
            <person name="Stajich J.E."/>
        </authorList>
    </citation>
    <scope>NUCLEOTIDE SEQUENCE</scope>
    <source>
        <strain evidence="2">TK_41</strain>
    </source>
</reference>
<evidence type="ECO:0000313" key="2">
    <source>
        <dbReference type="EMBL" id="KAJ9603876.1"/>
    </source>
</evidence>
<dbReference type="Proteomes" id="UP001172673">
    <property type="component" value="Unassembled WGS sequence"/>
</dbReference>
<sequence length="430" mass="47833">MARFTWAKRTQPGFKTLVKGMGMPDEVGDSILVKATELLPSGPELKMSTSEHKILLDRVADTLHNDKDLSKWFQPQFLPAGEWKAARTFFKQAAYRWLLIANDKKKKAAEKAKRGHLRAKAHQSSRVEPSPDSDDDNLLSPSSALQSTRPSSSSVTAAWHGLDSSEGAITRARNGNSSRNKTTTARAPVRGRNPFSESLTGARRPGIANSRVGPRGADVVTTENVSADGSVLSSHLSDDVSVGTSVGGDVDTERIVDMERVASLERAASMERAGDLERVVDMKRIADMDKSTAEGEAREEEKYVDNVKEPNFPRSMKTSPIPHILELIGPGPSQITAACLTDAFGTDDIPKPSEVNLSVIQERWNKYRKRRRLPDIGLEEIQFDFEWDQDSRFEVFDDETLRYVYRLWQSLNNPHIPFVLIVNAGNPYEE</sequence>
<feature type="compositionally biased region" description="Polar residues" evidence="1">
    <location>
        <begin position="173"/>
        <end position="185"/>
    </location>
</feature>
<organism evidence="2 3">
    <name type="scientific">Cladophialophora chaetospira</name>
    <dbReference type="NCBI Taxonomy" id="386627"/>
    <lineage>
        <taxon>Eukaryota</taxon>
        <taxon>Fungi</taxon>
        <taxon>Dikarya</taxon>
        <taxon>Ascomycota</taxon>
        <taxon>Pezizomycotina</taxon>
        <taxon>Eurotiomycetes</taxon>
        <taxon>Chaetothyriomycetidae</taxon>
        <taxon>Chaetothyriales</taxon>
        <taxon>Herpotrichiellaceae</taxon>
        <taxon>Cladophialophora</taxon>
    </lineage>
</organism>
<feature type="compositionally biased region" description="Polar residues" evidence="1">
    <location>
        <begin position="146"/>
        <end position="156"/>
    </location>
</feature>
<accession>A0AA39CD41</accession>
<dbReference type="AlphaFoldDB" id="A0AA39CD41"/>
<comment type="caution">
    <text evidence="2">The sequence shown here is derived from an EMBL/GenBank/DDBJ whole genome shotgun (WGS) entry which is preliminary data.</text>
</comment>
<evidence type="ECO:0000313" key="3">
    <source>
        <dbReference type="Proteomes" id="UP001172673"/>
    </source>
</evidence>
<feature type="compositionally biased region" description="Basic residues" evidence="1">
    <location>
        <begin position="110"/>
        <end position="123"/>
    </location>
</feature>
<evidence type="ECO:0000256" key="1">
    <source>
        <dbReference type="SAM" id="MobiDB-lite"/>
    </source>
</evidence>
<gene>
    <name evidence="2" type="ORF">H2200_011398</name>
</gene>